<dbReference type="Proteomes" id="UP000440004">
    <property type="component" value="Unassembled WGS sequence"/>
</dbReference>
<comment type="subcellular location">
    <subcellularLocation>
        <location evidence="1">Cell membrane</location>
        <topology evidence="1">Multi-pass membrane protein</topology>
    </subcellularLocation>
</comment>
<feature type="transmembrane region" description="Helical" evidence="7">
    <location>
        <begin position="413"/>
        <end position="435"/>
    </location>
</feature>
<evidence type="ECO:0000256" key="2">
    <source>
        <dbReference type="ARBA" id="ARBA00022448"/>
    </source>
</evidence>
<protein>
    <submittedName>
        <fullName evidence="8">MATE family efflux transporter</fullName>
    </submittedName>
</protein>
<feature type="transmembrane region" description="Helical" evidence="7">
    <location>
        <begin position="14"/>
        <end position="34"/>
    </location>
</feature>
<evidence type="ECO:0000313" key="8">
    <source>
        <dbReference type="EMBL" id="MPW25463.1"/>
    </source>
</evidence>
<keyword evidence="5 7" id="KW-1133">Transmembrane helix</keyword>
<keyword evidence="2" id="KW-0813">Transport</keyword>
<proteinExistence type="predicted"/>
<keyword evidence="9" id="KW-1185">Reference proteome</keyword>
<evidence type="ECO:0000256" key="3">
    <source>
        <dbReference type="ARBA" id="ARBA00022475"/>
    </source>
</evidence>
<dbReference type="InterPro" id="IPR048279">
    <property type="entry name" value="MdtK-like"/>
</dbReference>
<dbReference type="RefSeq" id="WP_152802980.1">
    <property type="nucleotide sequence ID" value="NZ_WHNX01000008.1"/>
</dbReference>
<name>A0A6A7K8N3_9FIRM</name>
<evidence type="ECO:0000256" key="7">
    <source>
        <dbReference type="SAM" id="Phobius"/>
    </source>
</evidence>
<dbReference type="Pfam" id="PF01554">
    <property type="entry name" value="MatE"/>
    <property type="match status" value="2"/>
</dbReference>
<feature type="transmembrane region" description="Helical" evidence="7">
    <location>
        <begin position="165"/>
        <end position="186"/>
    </location>
</feature>
<reference evidence="8 9" key="1">
    <citation type="submission" date="2019-10" db="EMBL/GenBank/DDBJ databases">
        <title>Alkalibaculum tamaniensis sp.nov., a new alkaliphilic acetogen, isolated on methoxylated aromatics from a mud volcano.</title>
        <authorList>
            <person name="Khomyakova M.A."/>
            <person name="Merkel A.Y."/>
            <person name="Bonch-Osmolovskaya E.A."/>
            <person name="Slobodkin A.I."/>
        </authorList>
    </citation>
    <scope>NUCLEOTIDE SEQUENCE [LARGE SCALE GENOMIC DNA]</scope>
    <source>
        <strain evidence="8 9">M08DMB</strain>
    </source>
</reference>
<dbReference type="EMBL" id="WHNX01000008">
    <property type="protein sequence ID" value="MPW25463.1"/>
    <property type="molecule type" value="Genomic_DNA"/>
</dbReference>
<feature type="transmembrane region" description="Helical" evidence="7">
    <location>
        <begin position="54"/>
        <end position="80"/>
    </location>
</feature>
<keyword evidence="3" id="KW-1003">Cell membrane</keyword>
<evidence type="ECO:0000313" key="9">
    <source>
        <dbReference type="Proteomes" id="UP000440004"/>
    </source>
</evidence>
<feature type="transmembrane region" description="Helical" evidence="7">
    <location>
        <begin position="134"/>
        <end position="158"/>
    </location>
</feature>
<dbReference type="AlphaFoldDB" id="A0A6A7K8N3"/>
<gene>
    <name evidence="8" type="ORF">GC105_06650</name>
</gene>
<organism evidence="8 9">
    <name type="scientific">Alkalibaculum sporogenes</name>
    <dbReference type="NCBI Taxonomy" id="2655001"/>
    <lineage>
        <taxon>Bacteria</taxon>
        <taxon>Bacillati</taxon>
        <taxon>Bacillota</taxon>
        <taxon>Clostridia</taxon>
        <taxon>Eubacteriales</taxon>
        <taxon>Eubacteriaceae</taxon>
        <taxon>Alkalibaculum</taxon>
    </lineage>
</organism>
<dbReference type="PANTHER" id="PTHR43823">
    <property type="entry name" value="SPORULATION PROTEIN YKVU"/>
    <property type="match status" value="1"/>
</dbReference>
<evidence type="ECO:0000256" key="4">
    <source>
        <dbReference type="ARBA" id="ARBA00022692"/>
    </source>
</evidence>
<dbReference type="GO" id="GO:0042910">
    <property type="term" value="F:xenobiotic transmembrane transporter activity"/>
    <property type="evidence" value="ECO:0007669"/>
    <property type="project" value="InterPro"/>
</dbReference>
<feature type="transmembrane region" description="Helical" evidence="7">
    <location>
        <begin position="92"/>
        <end position="114"/>
    </location>
</feature>
<feature type="transmembrane region" description="Helical" evidence="7">
    <location>
        <begin position="355"/>
        <end position="377"/>
    </location>
</feature>
<dbReference type="GO" id="GO:0015297">
    <property type="term" value="F:antiporter activity"/>
    <property type="evidence" value="ECO:0007669"/>
    <property type="project" value="InterPro"/>
</dbReference>
<evidence type="ECO:0000256" key="1">
    <source>
        <dbReference type="ARBA" id="ARBA00004651"/>
    </source>
</evidence>
<feature type="transmembrane region" description="Helical" evidence="7">
    <location>
        <begin position="270"/>
        <end position="297"/>
    </location>
</feature>
<dbReference type="PANTHER" id="PTHR43823:SF3">
    <property type="entry name" value="MULTIDRUG EXPORT PROTEIN MEPA"/>
    <property type="match status" value="1"/>
</dbReference>
<sequence>MNIQLSNHFTYRKLLRFTLPSIIMMIITSIYGVVDGLFVSNLVGSNAFAAVNLIIPFVMIFGTVGFMLGTGGSALVAKTLGEGDTIKANQIFSMLIYFLIAIGVIFSILGIVFLKPIAILLGATPELLGDCVSYGTVLLLALTAFMLQTTFQTFFVVAAKPNMGLTISIASGLTNIVLDFLFILVFRWGVVGAAAATGLSQVVGGIIPFIYFLRKNDSVLKLMRPIWNGKALLISCTNGSSEMITNLSISLVCMIYNFQLMKLVGVNGVAAFGIIMYVSFIFLGVFIGYSFGSAPIISYHFGAENHIELKNIFKKSLVIIEASSLILTLIAEILAMPLAKIFVGYDAELLAITSYALRLFSLSFLFSGVNIFASAFFTALNNGVVSAFISFLRALVFQVIMILWLPVFFGVNGIWLAVVVAELLTLVISIMLFVVKKKQYHYL</sequence>
<accession>A0A6A7K8N3</accession>
<dbReference type="InterPro" id="IPR002528">
    <property type="entry name" value="MATE_fam"/>
</dbReference>
<dbReference type="GO" id="GO:0005886">
    <property type="term" value="C:plasma membrane"/>
    <property type="evidence" value="ECO:0007669"/>
    <property type="project" value="UniProtKB-SubCell"/>
</dbReference>
<keyword evidence="4 7" id="KW-0812">Transmembrane</keyword>
<evidence type="ECO:0000256" key="5">
    <source>
        <dbReference type="ARBA" id="ARBA00022989"/>
    </source>
</evidence>
<keyword evidence="6 7" id="KW-0472">Membrane</keyword>
<dbReference type="PIRSF" id="PIRSF006603">
    <property type="entry name" value="DinF"/>
    <property type="match status" value="1"/>
</dbReference>
<feature type="transmembrane region" description="Helical" evidence="7">
    <location>
        <begin position="192"/>
        <end position="212"/>
    </location>
</feature>
<feature type="transmembrane region" description="Helical" evidence="7">
    <location>
        <begin position="318"/>
        <end position="343"/>
    </location>
</feature>
<comment type="caution">
    <text evidence="8">The sequence shown here is derived from an EMBL/GenBank/DDBJ whole genome shotgun (WGS) entry which is preliminary data.</text>
</comment>
<dbReference type="InterPro" id="IPR051327">
    <property type="entry name" value="MATE_MepA_subfamily"/>
</dbReference>
<feature type="transmembrane region" description="Helical" evidence="7">
    <location>
        <begin position="232"/>
        <end position="258"/>
    </location>
</feature>
<feature type="transmembrane region" description="Helical" evidence="7">
    <location>
        <begin position="384"/>
        <end position="407"/>
    </location>
</feature>
<evidence type="ECO:0000256" key="6">
    <source>
        <dbReference type="ARBA" id="ARBA00023136"/>
    </source>
</evidence>